<sequence>MPLNINIPTALRKAIITKSRYLKEYLLESVTLSVFGQELFIALSDDNWTTKNENEEAYLACPKTGIIDTNIKMVLNTVMEQDSENPTPKLDKEPKKRQAKLLVWQCTCLFY</sequence>
<dbReference type="Proteomes" id="UP000198806">
    <property type="component" value="Unassembled WGS sequence"/>
</dbReference>
<gene>
    <name evidence="1" type="ORF">SAMN04489757_1709</name>
</gene>
<keyword evidence="2" id="KW-1185">Reference proteome</keyword>
<proteinExistence type="predicted"/>
<accession>A0A1I5J7I5</accession>
<reference evidence="1 2" key="1">
    <citation type="submission" date="2016-10" db="EMBL/GenBank/DDBJ databases">
        <authorList>
            <person name="de Groot N.N."/>
        </authorList>
    </citation>
    <scope>NUCLEOTIDE SEQUENCE [LARGE SCALE GENOMIC DNA]</scope>
    <source>
        <strain evidence="1 2">DSM 1283</strain>
    </source>
</reference>
<evidence type="ECO:0000313" key="1">
    <source>
        <dbReference type="EMBL" id="SFO68563.1"/>
    </source>
</evidence>
<protein>
    <submittedName>
        <fullName evidence="1">Uncharacterized protein</fullName>
    </submittedName>
</protein>
<dbReference type="EMBL" id="FOWD01000070">
    <property type="protein sequence ID" value="SFO68563.1"/>
    <property type="molecule type" value="Genomic_DNA"/>
</dbReference>
<evidence type="ECO:0000313" key="2">
    <source>
        <dbReference type="Proteomes" id="UP000198806"/>
    </source>
</evidence>
<organism evidence="1 2">
    <name type="scientific">Anaerocolumna aminovalerica</name>
    <dbReference type="NCBI Taxonomy" id="1527"/>
    <lineage>
        <taxon>Bacteria</taxon>
        <taxon>Bacillati</taxon>
        <taxon>Bacillota</taxon>
        <taxon>Clostridia</taxon>
        <taxon>Lachnospirales</taxon>
        <taxon>Lachnospiraceae</taxon>
        <taxon>Anaerocolumna</taxon>
    </lineage>
</organism>
<dbReference type="AlphaFoldDB" id="A0A1I5J7I5"/>
<name>A0A1I5J7I5_9FIRM</name>